<organism evidence="1 2">
    <name type="scientific">Gordonia malaquae NBRC 108250</name>
    <dbReference type="NCBI Taxonomy" id="1223542"/>
    <lineage>
        <taxon>Bacteria</taxon>
        <taxon>Bacillati</taxon>
        <taxon>Actinomycetota</taxon>
        <taxon>Actinomycetes</taxon>
        <taxon>Mycobacteriales</taxon>
        <taxon>Gordoniaceae</taxon>
        <taxon>Gordonia</taxon>
    </lineage>
</organism>
<dbReference type="eggNOG" id="COG2104">
    <property type="taxonomic scope" value="Bacteria"/>
</dbReference>
<sequence length="65" mass="6770">MELTVNGDTVVLDGPVDVPALLAHLDLPDTGVAVAVNGVVRPKTRWDEEISAYAEVDVLTAVQGG</sequence>
<dbReference type="InterPro" id="IPR010035">
    <property type="entry name" value="Thi_S"/>
</dbReference>
<dbReference type="InterPro" id="IPR016155">
    <property type="entry name" value="Mopterin_synth/thiamin_S_b"/>
</dbReference>
<keyword evidence="2" id="KW-1185">Reference proteome</keyword>
<dbReference type="Gene3D" id="3.10.20.30">
    <property type="match status" value="1"/>
</dbReference>
<dbReference type="SUPFAM" id="SSF54285">
    <property type="entry name" value="MoaD/ThiS"/>
    <property type="match status" value="1"/>
</dbReference>
<protein>
    <submittedName>
        <fullName evidence="1">Thiamine biosynthesis protein ThiS</fullName>
    </submittedName>
</protein>
<dbReference type="Pfam" id="PF02597">
    <property type="entry name" value="ThiS"/>
    <property type="match status" value="1"/>
</dbReference>
<dbReference type="RefSeq" id="WP_008377810.1">
    <property type="nucleotide sequence ID" value="NZ_BAOP01000009.1"/>
</dbReference>
<evidence type="ECO:0000313" key="2">
    <source>
        <dbReference type="Proteomes" id="UP000035009"/>
    </source>
</evidence>
<accession>M3VEM5</accession>
<dbReference type="EMBL" id="BAOP01000009">
    <property type="protein sequence ID" value="GAC79409.1"/>
    <property type="molecule type" value="Genomic_DNA"/>
</dbReference>
<dbReference type="OrthoDB" id="163636at2"/>
<dbReference type="PANTHER" id="PTHR34472">
    <property type="entry name" value="SULFUR CARRIER PROTEIN THIS"/>
    <property type="match status" value="1"/>
</dbReference>
<dbReference type="AlphaFoldDB" id="M3VEM5"/>
<comment type="caution">
    <text evidence="1">The sequence shown here is derived from an EMBL/GenBank/DDBJ whole genome shotgun (WGS) entry which is preliminary data.</text>
</comment>
<gene>
    <name evidence="1" type="primary">thiS</name>
    <name evidence="1" type="ORF">GM1_009_00220</name>
</gene>
<dbReference type="InterPro" id="IPR003749">
    <property type="entry name" value="ThiS/MoaD-like"/>
</dbReference>
<name>M3VEM5_GORML</name>
<dbReference type="InterPro" id="IPR012675">
    <property type="entry name" value="Beta-grasp_dom_sf"/>
</dbReference>
<proteinExistence type="predicted"/>
<dbReference type="STRING" id="410332.SAMN04488550_4227"/>
<dbReference type="Proteomes" id="UP000035009">
    <property type="component" value="Unassembled WGS sequence"/>
</dbReference>
<dbReference type="PANTHER" id="PTHR34472:SF1">
    <property type="entry name" value="SULFUR CARRIER PROTEIN THIS"/>
    <property type="match status" value="1"/>
</dbReference>
<reference evidence="1 2" key="1">
    <citation type="submission" date="2013-02" db="EMBL/GenBank/DDBJ databases">
        <title>Whole genome shotgun sequence of Gordonia malaquae NBRC 108250.</title>
        <authorList>
            <person name="Yoshida I."/>
            <person name="Hosoyama A."/>
            <person name="Tsuchikane K."/>
            <person name="Ando Y."/>
            <person name="Baba S."/>
            <person name="Ohji S."/>
            <person name="Hamada M."/>
            <person name="Tamura T."/>
            <person name="Yamazoe A."/>
            <person name="Yamazaki S."/>
            <person name="Fujita N."/>
        </authorList>
    </citation>
    <scope>NUCLEOTIDE SEQUENCE [LARGE SCALE GENOMIC DNA]</scope>
    <source>
        <strain evidence="1 2">NBRC 108250</strain>
    </source>
</reference>
<dbReference type="NCBIfam" id="TIGR01683">
    <property type="entry name" value="thiS"/>
    <property type="match status" value="1"/>
</dbReference>
<evidence type="ECO:0000313" key="1">
    <source>
        <dbReference type="EMBL" id="GAC79409.1"/>
    </source>
</evidence>